<sequence length="292" mass="31357">MARTGEVRRRAGYDLTLWPACVRGYPLREQIAAASAAGYSCIAVNSATYVAALSEGLSGAEVAEIVKDHGLRVSWVDAVTGWLPVRYPPRAPELRDFLDHDLDIAFEMAETLGATSLLAVGSFDHATIPMQELVDRFGSLCDRAARRGLRVGLEFIPFWGIPTLRTALDIVAAAGASNGGFVLDSWHFYRGDPDLALMGEIPAGKLYAVQLADAALRIRGVNLLDDCLQYRCAPGQGALPLDDFMASVTRLGASDFGPEIFSSALDTLPAQQAAELCADATRVLLKKHHIAA</sequence>
<organism evidence="2 3">
    <name type="scientific">Salipiger abyssi</name>
    <dbReference type="NCBI Taxonomy" id="1250539"/>
    <lineage>
        <taxon>Bacteria</taxon>
        <taxon>Pseudomonadati</taxon>
        <taxon>Pseudomonadota</taxon>
        <taxon>Alphaproteobacteria</taxon>
        <taxon>Rhodobacterales</taxon>
        <taxon>Roseobacteraceae</taxon>
        <taxon>Salipiger</taxon>
    </lineage>
</organism>
<evidence type="ECO:0000313" key="2">
    <source>
        <dbReference type="EMBL" id="APZ53859.1"/>
    </source>
</evidence>
<dbReference type="Pfam" id="PF01261">
    <property type="entry name" value="AP_endonuc_2"/>
    <property type="match status" value="1"/>
</dbReference>
<feature type="domain" description="Xylose isomerase-like TIM barrel" evidence="1">
    <location>
        <begin position="31"/>
        <end position="268"/>
    </location>
</feature>
<dbReference type="PANTHER" id="PTHR12110:SF48">
    <property type="entry name" value="BLL3656 PROTEIN"/>
    <property type="match status" value="1"/>
</dbReference>
<accession>A0A1P8UWT5</accession>
<dbReference type="RefSeq" id="WP_076702819.1">
    <property type="nucleotide sequence ID" value="NZ_CP015093.1"/>
</dbReference>
<dbReference type="GO" id="GO:0016853">
    <property type="term" value="F:isomerase activity"/>
    <property type="evidence" value="ECO:0007669"/>
    <property type="project" value="UniProtKB-KW"/>
</dbReference>
<dbReference type="PANTHER" id="PTHR12110">
    <property type="entry name" value="HYDROXYPYRUVATE ISOMERASE"/>
    <property type="match status" value="1"/>
</dbReference>
<reference evidence="2 3" key="1">
    <citation type="submission" date="2016-04" db="EMBL/GenBank/DDBJ databases">
        <title>Deep-sea bacteria in the southern Pacific.</title>
        <authorList>
            <person name="Tang K."/>
        </authorList>
    </citation>
    <scope>NUCLEOTIDE SEQUENCE [LARGE SCALE GENOMIC DNA]</scope>
    <source>
        <strain evidence="2 3">JLT2014</strain>
    </source>
</reference>
<evidence type="ECO:0000313" key="3">
    <source>
        <dbReference type="Proteomes" id="UP000187059"/>
    </source>
</evidence>
<keyword evidence="2" id="KW-0413">Isomerase</keyword>
<protein>
    <submittedName>
        <fullName evidence="2">Sugar phosphate isomerase/epimerase</fullName>
    </submittedName>
</protein>
<dbReference type="KEGG" id="paby:Ga0080574_TMP3525"/>
<gene>
    <name evidence="2" type="ORF">Ga0080574_TMP3525</name>
</gene>
<dbReference type="STRING" id="1250539.Ga0080574_TMP3525"/>
<evidence type="ECO:0000259" key="1">
    <source>
        <dbReference type="Pfam" id="PF01261"/>
    </source>
</evidence>
<dbReference type="Proteomes" id="UP000187059">
    <property type="component" value="Chromosome"/>
</dbReference>
<dbReference type="InterPro" id="IPR013022">
    <property type="entry name" value="Xyl_isomerase-like_TIM-brl"/>
</dbReference>
<keyword evidence="3" id="KW-1185">Reference proteome</keyword>
<dbReference type="SUPFAM" id="SSF51658">
    <property type="entry name" value="Xylose isomerase-like"/>
    <property type="match status" value="1"/>
</dbReference>
<name>A0A1P8UWT5_9RHOB</name>
<dbReference type="EMBL" id="CP015093">
    <property type="protein sequence ID" value="APZ53859.1"/>
    <property type="molecule type" value="Genomic_DNA"/>
</dbReference>
<dbReference type="InterPro" id="IPR050312">
    <property type="entry name" value="IolE/XylAMocC-like"/>
</dbReference>
<dbReference type="InterPro" id="IPR036237">
    <property type="entry name" value="Xyl_isomerase-like_sf"/>
</dbReference>
<dbReference type="Gene3D" id="3.20.20.150">
    <property type="entry name" value="Divalent-metal-dependent TIM barrel enzymes"/>
    <property type="match status" value="1"/>
</dbReference>
<proteinExistence type="predicted"/>
<dbReference type="AlphaFoldDB" id="A0A1P8UWT5"/>